<dbReference type="InterPro" id="IPR002121">
    <property type="entry name" value="HRDC_dom"/>
</dbReference>
<dbReference type="InterPro" id="IPR004589">
    <property type="entry name" value="DNA_helicase_ATP-dep_RecQ"/>
</dbReference>
<dbReference type="EC" id="5.6.2.4" evidence="11"/>
<dbReference type="InterPro" id="IPR027417">
    <property type="entry name" value="P-loop_NTPase"/>
</dbReference>
<dbReference type="GO" id="GO:0003677">
    <property type="term" value="F:DNA binding"/>
    <property type="evidence" value="ECO:0007669"/>
    <property type="project" value="UniProtKB-KW"/>
</dbReference>
<feature type="domain" description="HRDC" evidence="14">
    <location>
        <begin position="596"/>
        <end position="675"/>
    </location>
</feature>
<evidence type="ECO:0000256" key="12">
    <source>
        <dbReference type="SAM" id="Coils"/>
    </source>
</evidence>
<dbReference type="PANTHER" id="PTHR13710:SF105">
    <property type="entry name" value="ATP-DEPENDENT DNA HELICASE Q1"/>
    <property type="match status" value="1"/>
</dbReference>
<dbReference type="PANTHER" id="PTHR13710">
    <property type="entry name" value="DNA HELICASE RECQ FAMILY MEMBER"/>
    <property type="match status" value="1"/>
</dbReference>
<dbReference type="GO" id="GO:0005694">
    <property type="term" value="C:chromosome"/>
    <property type="evidence" value="ECO:0007669"/>
    <property type="project" value="TreeGrafter"/>
</dbReference>
<evidence type="ECO:0000256" key="8">
    <source>
        <dbReference type="ARBA" id="ARBA00023125"/>
    </source>
</evidence>
<dbReference type="InterPro" id="IPR018982">
    <property type="entry name" value="RQC_domain"/>
</dbReference>
<dbReference type="GO" id="GO:0009378">
    <property type="term" value="F:four-way junction helicase activity"/>
    <property type="evidence" value="ECO:0007669"/>
    <property type="project" value="TreeGrafter"/>
</dbReference>
<dbReference type="InterPro" id="IPR011545">
    <property type="entry name" value="DEAD/DEAH_box_helicase_dom"/>
</dbReference>
<dbReference type="Pfam" id="PF16124">
    <property type="entry name" value="RecQ_Zn_bind"/>
    <property type="match status" value="1"/>
</dbReference>
<dbReference type="SMART" id="SM00487">
    <property type="entry name" value="DEXDc"/>
    <property type="match status" value="1"/>
</dbReference>
<dbReference type="CDD" id="cd18015">
    <property type="entry name" value="DEXHc_RecQ1"/>
    <property type="match status" value="1"/>
</dbReference>
<evidence type="ECO:0000256" key="2">
    <source>
        <dbReference type="ARBA" id="ARBA00005446"/>
    </source>
</evidence>
<dbReference type="SMART" id="SM00956">
    <property type="entry name" value="RQC"/>
    <property type="match status" value="1"/>
</dbReference>
<dbReference type="InterPro" id="IPR001650">
    <property type="entry name" value="Helicase_C-like"/>
</dbReference>
<reference evidence="18" key="1">
    <citation type="submission" date="2025-08" db="UniProtKB">
        <authorList>
            <consortium name="RefSeq"/>
        </authorList>
    </citation>
    <scope>IDENTIFICATION</scope>
    <source>
        <tissue evidence="18">Stem</tissue>
    </source>
</reference>
<dbReference type="SUPFAM" id="SSF47819">
    <property type="entry name" value="HRDC-like"/>
    <property type="match status" value="1"/>
</dbReference>
<dbReference type="AlphaFoldDB" id="A0A1S3CDP6"/>
<dbReference type="GeneID" id="103499236"/>
<sequence length="708" mass="79734">MNSEEVLEELLNVELQINEVQAEINVLLERQDNLYQRKSELQSLLELCKETEDSVSQGTGTSTNSENWSGSFKWDSEADDIKLNIFGISSYRANQREIVNAVMSGRDVLVIMAAGGGKSLCYQLPALLYDGIALVVSPLLSLIQDQVMGLAALGISASMLTSATSKEDEKFIYKNLEKGEGSMKILYVTPEKISKSKRFMSKLEKCYHAGRLSLIAIDEAHCCSQWGHDFRPDYKNLGILKTQFPNAPVIALTATATQRVQNDLVEMLRIPKYVKFVSTVNRPNLFYMVREKSSVSKVVIDQIAEFIQESYPNNESGIIYCFSRKECEQVAKELRVRGISADHYHADMDSVAREKVHMRWSNSRLQVIVGTVAFGMGINKPDVRFVIHHSLSKSMETYYQESGRAGRDGLPSECLLYYRPGDVPRQSSMVFYENSGLENLYGIVQYCQSRRQCRRSVFFRHFAEPLKDCNGMCDLCAVASEVKEVDVCSHARVIISMLQDVQKSNQKMTMLQLVDKLKAKHNDLVSDLRKEEIEQLIVQLLLDRVLKEEFQHTAYATNAYVSIGPLARQVLQGKKVVKIEISGKQKVTGVKSTRKSAAPSGLECKLDKLRKELASMDGGIFPHSVLSTQQISVLSAQKPTSLDQLETMIGKVKAEKYGDRILEEIDKWSIGQNPNASEEEQEEDENRTPKRPKTINTHVVIESSDEEA</sequence>
<dbReference type="GO" id="GO:0005737">
    <property type="term" value="C:cytoplasm"/>
    <property type="evidence" value="ECO:0007669"/>
    <property type="project" value="TreeGrafter"/>
</dbReference>
<keyword evidence="11" id="KW-0539">Nucleus</keyword>
<dbReference type="FunCoup" id="A0A1S3CDP6">
    <property type="interactions" value="3059"/>
</dbReference>
<dbReference type="Gene3D" id="3.40.50.300">
    <property type="entry name" value="P-loop containing nucleotide triphosphate hydrolases"/>
    <property type="match status" value="2"/>
</dbReference>
<comment type="cofactor">
    <cofactor evidence="1">
        <name>Mg(2+)</name>
        <dbReference type="ChEBI" id="CHEBI:18420"/>
    </cofactor>
</comment>
<evidence type="ECO:0000256" key="11">
    <source>
        <dbReference type="RuleBase" id="RU364117"/>
    </source>
</evidence>
<dbReference type="PROSITE" id="PS51192">
    <property type="entry name" value="HELICASE_ATP_BIND_1"/>
    <property type="match status" value="1"/>
</dbReference>
<name>A0A1S3CDP6_CUCME</name>
<dbReference type="GO" id="GO:0000724">
    <property type="term" value="P:double-strand break repair via homologous recombination"/>
    <property type="evidence" value="ECO:0007669"/>
    <property type="project" value="TreeGrafter"/>
</dbReference>
<accession>A0A1S3CDP6</accession>
<dbReference type="PROSITE" id="PS51194">
    <property type="entry name" value="HELICASE_CTER"/>
    <property type="match status" value="1"/>
</dbReference>
<comment type="similarity">
    <text evidence="2 11">Belongs to the helicase family. RecQ subfamily.</text>
</comment>
<dbReference type="eggNOG" id="KOG0353">
    <property type="taxonomic scope" value="Eukaryota"/>
</dbReference>
<evidence type="ECO:0000259" key="14">
    <source>
        <dbReference type="PROSITE" id="PS50967"/>
    </source>
</evidence>
<evidence type="ECO:0000256" key="5">
    <source>
        <dbReference type="ARBA" id="ARBA00022801"/>
    </source>
</evidence>
<keyword evidence="8" id="KW-0238">DNA-binding</keyword>
<comment type="subcellular location">
    <subcellularLocation>
        <location evidence="11">Nucleus</location>
    </subcellularLocation>
</comment>
<dbReference type="NCBIfam" id="TIGR00614">
    <property type="entry name" value="recQ_fam"/>
    <property type="match status" value="1"/>
</dbReference>
<dbReference type="GO" id="GO:0005524">
    <property type="term" value="F:ATP binding"/>
    <property type="evidence" value="ECO:0007669"/>
    <property type="project" value="UniProtKB-KW"/>
</dbReference>
<dbReference type="InterPro" id="IPR036388">
    <property type="entry name" value="WH-like_DNA-bd_sf"/>
</dbReference>
<evidence type="ECO:0000256" key="10">
    <source>
        <dbReference type="ARBA" id="ARBA00034617"/>
    </source>
</evidence>
<feature type="coiled-coil region" evidence="12">
    <location>
        <begin position="3"/>
        <end position="37"/>
    </location>
</feature>
<dbReference type="Pfam" id="PF00570">
    <property type="entry name" value="HRDC"/>
    <property type="match status" value="1"/>
</dbReference>
<keyword evidence="17" id="KW-1185">Reference proteome</keyword>
<keyword evidence="9" id="KW-0413">Isomerase</keyword>
<dbReference type="InterPro" id="IPR032284">
    <property type="entry name" value="RecQ_Zn-bd"/>
</dbReference>
<dbReference type="InterPro" id="IPR044876">
    <property type="entry name" value="HRDC_dom_sf"/>
</dbReference>
<evidence type="ECO:0000256" key="3">
    <source>
        <dbReference type="ARBA" id="ARBA00022723"/>
    </source>
</evidence>
<dbReference type="Gene3D" id="1.10.10.10">
    <property type="entry name" value="Winged helix-like DNA-binding domain superfamily/Winged helix DNA-binding domain"/>
    <property type="match status" value="1"/>
</dbReference>
<dbReference type="GO" id="GO:0016592">
    <property type="term" value="C:mediator complex"/>
    <property type="evidence" value="ECO:0007669"/>
    <property type="project" value="TreeGrafter"/>
</dbReference>
<dbReference type="InParanoid" id="A0A1S3CDP6"/>
<proteinExistence type="inferred from homology"/>
<protein>
    <recommendedName>
        <fullName evidence="11">ATP-dependent DNA helicase</fullName>
        <ecNumber evidence="11">5.6.2.4</ecNumber>
    </recommendedName>
</protein>
<evidence type="ECO:0000256" key="13">
    <source>
        <dbReference type="SAM" id="MobiDB-lite"/>
    </source>
</evidence>
<dbReference type="KEGG" id="cmo:103499236"/>
<dbReference type="Gene3D" id="1.10.150.80">
    <property type="entry name" value="HRDC domain"/>
    <property type="match status" value="1"/>
</dbReference>
<comment type="catalytic activity">
    <reaction evidence="11">
        <text>ATP + H2O = ADP + phosphate + H(+)</text>
        <dbReference type="Rhea" id="RHEA:13065"/>
        <dbReference type="ChEBI" id="CHEBI:15377"/>
        <dbReference type="ChEBI" id="CHEBI:15378"/>
        <dbReference type="ChEBI" id="CHEBI:30616"/>
        <dbReference type="ChEBI" id="CHEBI:43474"/>
        <dbReference type="ChEBI" id="CHEBI:456216"/>
    </reaction>
</comment>
<dbReference type="GO" id="GO:0043138">
    <property type="term" value="F:3'-5' DNA helicase activity"/>
    <property type="evidence" value="ECO:0007669"/>
    <property type="project" value="UniProtKB-EC"/>
</dbReference>
<evidence type="ECO:0000256" key="7">
    <source>
        <dbReference type="ARBA" id="ARBA00022840"/>
    </source>
</evidence>
<dbReference type="InterPro" id="IPR010997">
    <property type="entry name" value="HRDC-like_sf"/>
</dbReference>
<keyword evidence="4 11" id="KW-0547">Nucleotide-binding</keyword>
<feature type="domain" description="Helicase C-terminal" evidence="16">
    <location>
        <begin position="299"/>
        <end position="451"/>
    </location>
</feature>
<dbReference type="InterPro" id="IPR014001">
    <property type="entry name" value="Helicase_ATP-bd"/>
</dbReference>
<keyword evidence="12" id="KW-0175">Coiled coil</keyword>
<dbReference type="Pfam" id="PF00270">
    <property type="entry name" value="DEAD"/>
    <property type="match status" value="1"/>
</dbReference>
<keyword evidence="3" id="KW-0479">Metal-binding</keyword>
<feature type="region of interest" description="Disordered" evidence="13">
    <location>
        <begin position="668"/>
        <end position="708"/>
    </location>
</feature>
<evidence type="ECO:0000256" key="9">
    <source>
        <dbReference type="ARBA" id="ARBA00023235"/>
    </source>
</evidence>
<dbReference type="GO" id="GO:0016887">
    <property type="term" value="F:ATP hydrolysis activity"/>
    <property type="evidence" value="ECO:0007669"/>
    <property type="project" value="RHEA"/>
</dbReference>
<evidence type="ECO:0000256" key="1">
    <source>
        <dbReference type="ARBA" id="ARBA00001946"/>
    </source>
</evidence>
<evidence type="ECO:0000313" key="18">
    <source>
        <dbReference type="RefSeq" id="XP_008460413.2"/>
    </source>
</evidence>
<feature type="domain" description="Helicase ATP-binding" evidence="15">
    <location>
        <begin position="99"/>
        <end position="274"/>
    </location>
</feature>
<dbReference type="PROSITE" id="PS50967">
    <property type="entry name" value="HRDC"/>
    <property type="match status" value="1"/>
</dbReference>
<organism evidence="17 18">
    <name type="scientific">Cucumis melo</name>
    <name type="common">Muskmelon</name>
    <dbReference type="NCBI Taxonomy" id="3656"/>
    <lineage>
        <taxon>Eukaryota</taxon>
        <taxon>Viridiplantae</taxon>
        <taxon>Streptophyta</taxon>
        <taxon>Embryophyta</taxon>
        <taxon>Tracheophyta</taxon>
        <taxon>Spermatophyta</taxon>
        <taxon>Magnoliopsida</taxon>
        <taxon>eudicotyledons</taxon>
        <taxon>Gunneridae</taxon>
        <taxon>Pentapetalae</taxon>
        <taxon>rosids</taxon>
        <taxon>fabids</taxon>
        <taxon>Cucurbitales</taxon>
        <taxon>Cucurbitaceae</taxon>
        <taxon>Benincaseae</taxon>
        <taxon>Cucumis</taxon>
    </lineage>
</organism>
<evidence type="ECO:0000259" key="16">
    <source>
        <dbReference type="PROSITE" id="PS51194"/>
    </source>
</evidence>
<dbReference type="GO" id="GO:0046872">
    <property type="term" value="F:metal ion binding"/>
    <property type="evidence" value="ECO:0007669"/>
    <property type="project" value="UniProtKB-KW"/>
</dbReference>
<evidence type="ECO:0000313" key="17">
    <source>
        <dbReference type="Proteomes" id="UP001652600"/>
    </source>
</evidence>
<dbReference type="RefSeq" id="XP_008460413.2">
    <property type="nucleotide sequence ID" value="XM_008462191.3"/>
</dbReference>
<dbReference type="CDD" id="cd18794">
    <property type="entry name" value="SF2_C_RecQ"/>
    <property type="match status" value="1"/>
</dbReference>
<dbReference type="SMART" id="SM00490">
    <property type="entry name" value="HELICc"/>
    <property type="match status" value="1"/>
</dbReference>
<evidence type="ECO:0000256" key="4">
    <source>
        <dbReference type="ARBA" id="ARBA00022741"/>
    </source>
</evidence>
<comment type="catalytic activity">
    <reaction evidence="10 11">
        <text>Couples ATP hydrolysis with the unwinding of duplex DNA by translocating in the 3'-5' direction.</text>
        <dbReference type="EC" id="5.6.2.4"/>
    </reaction>
</comment>
<keyword evidence="6 11" id="KW-0347">Helicase</keyword>
<keyword evidence="7 11" id="KW-0067">ATP-binding</keyword>
<dbReference type="Proteomes" id="UP001652600">
    <property type="component" value="Chromosome 4"/>
</dbReference>
<dbReference type="Pfam" id="PF00271">
    <property type="entry name" value="Helicase_C"/>
    <property type="match status" value="1"/>
</dbReference>
<dbReference type="Pfam" id="PF09382">
    <property type="entry name" value="RQC"/>
    <property type="match status" value="1"/>
</dbReference>
<dbReference type="GO" id="GO:0006260">
    <property type="term" value="P:DNA replication"/>
    <property type="evidence" value="ECO:0007669"/>
    <property type="project" value="InterPro"/>
</dbReference>
<keyword evidence="5 11" id="KW-0378">Hydrolase</keyword>
<evidence type="ECO:0000259" key="15">
    <source>
        <dbReference type="PROSITE" id="PS51192"/>
    </source>
</evidence>
<dbReference type="SUPFAM" id="SSF52540">
    <property type="entry name" value="P-loop containing nucleoside triphosphate hydrolases"/>
    <property type="match status" value="1"/>
</dbReference>
<gene>
    <name evidence="18" type="primary">LOC103499236</name>
</gene>
<evidence type="ECO:0000256" key="6">
    <source>
        <dbReference type="ARBA" id="ARBA00022806"/>
    </source>
</evidence>